<accession>A0A6J1JPI7</accession>
<dbReference type="PANTHER" id="PTHR34800">
    <property type="entry name" value="TETRAPYRROLE-BINDING PROTEIN, CHLOROPLASTIC"/>
    <property type="match status" value="1"/>
</dbReference>
<dbReference type="CDD" id="cd16383">
    <property type="entry name" value="GUN4"/>
    <property type="match status" value="1"/>
</dbReference>
<dbReference type="InterPro" id="IPR008629">
    <property type="entry name" value="GUN4-like"/>
</dbReference>
<gene>
    <name evidence="4" type="primary">LOC111488677</name>
</gene>
<keyword evidence="3" id="KW-1185">Reference proteome</keyword>
<dbReference type="GO" id="GO:0010019">
    <property type="term" value="P:chloroplast-nucleus signaling pathway"/>
    <property type="evidence" value="ECO:0007669"/>
    <property type="project" value="TreeGrafter"/>
</dbReference>
<dbReference type="Gene3D" id="1.25.40.620">
    <property type="match status" value="1"/>
</dbReference>
<evidence type="ECO:0000256" key="1">
    <source>
        <dbReference type="SAM" id="MobiDB-lite"/>
    </source>
</evidence>
<feature type="region of interest" description="Disordered" evidence="1">
    <location>
        <begin position="1"/>
        <end position="38"/>
    </location>
</feature>
<proteinExistence type="predicted"/>
<feature type="domain" description="GUN4-like" evidence="2">
    <location>
        <begin position="73"/>
        <end position="219"/>
    </location>
</feature>
<dbReference type="Proteomes" id="UP000504608">
    <property type="component" value="Unplaced"/>
</dbReference>
<evidence type="ECO:0000313" key="3">
    <source>
        <dbReference type="Proteomes" id="UP000504608"/>
    </source>
</evidence>
<dbReference type="GeneID" id="111488677"/>
<dbReference type="GO" id="GO:0009507">
    <property type="term" value="C:chloroplast"/>
    <property type="evidence" value="ECO:0007669"/>
    <property type="project" value="TreeGrafter"/>
</dbReference>
<organism evidence="3 4">
    <name type="scientific">Cucurbita maxima</name>
    <name type="common">Pumpkin</name>
    <name type="synonym">Winter squash</name>
    <dbReference type="NCBI Taxonomy" id="3661"/>
    <lineage>
        <taxon>Eukaryota</taxon>
        <taxon>Viridiplantae</taxon>
        <taxon>Streptophyta</taxon>
        <taxon>Embryophyta</taxon>
        <taxon>Tracheophyta</taxon>
        <taxon>Spermatophyta</taxon>
        <taxon>Magnoliopsida</taxon>
        <taxon>eudicotyledons</taxon>
        <taxon>Gunneridae</taxon>
        <taxon>Pentapetalae</taxon>
        <taxon>rosids</taxon>
        <taxon>fabids</taxon>
        <taxon>Cucurbitales</taxon>
        <taxon>Cucurbitaceae</taxon>
        <taxon>Cucurbiteae</taxon>
        <taxon>Cucurbita</taxon>
    </lineage>
</organism>
<dbReference type="KEGG" id="cmax:111488677"/>
<protein>
    <submittedName>
        <fullName evidence="4">Tetrapyrrole-binding protein, chloroplastic-like</fullName>
    </submittedName>
</protein>
<dbReference type="InterPro" id="IPR037215">
    <property type="entry name" value="GUN4-like_sf"/>
</dbReference>
<sequence length="261" mass="29087">MAASHSLPSLRHTLRRPHRPNLSPNPFSSSSSSSSLLLQSTSTPTATATAAIAATSSLSAAAASSFSLSSDTSSAVSFDELERHLAAKNFRQADKETRRLLIALAGDAAQKRGYVYFSEVQFISSDNLKAIDDLWQKYSDGKFGYRVQKRVFEKVNRDFTKLFMKLGWMKKLDTEIEQYNYRAFPTEFIWELTEETPEGHLPLTNALRGTQLMTNILSNPAFEEDAIEGGAQENVAGDENGGFKKGLKTMSERIFKRDYSF</sequence>
<dbReference type="AlphaFoldDB" id="A0A6J1JPI7"/>
<dbReference type="PANTHER" id="PTHR34800:SF1">
    <property type="entry name" value="TETRAPYRROLE-BINDING PROTEIN, CHLOROPLASTIC"/>
    <property type="match status" value="1"/>
</dbReference>
<feature type="compositionally biased region" description="Low complexity" evidence="1">
    <location>
        <begin position="28"/>
        <end position="38"/>
    </location>
</feature>
<dbReference type="FunFam" id="1.10.10.1770:FF:000001">
    <property type="entry name" value="Tetrapyrrole-binding protein, chloroplastic"/>
    <property type="match status" value="1"/>
</dbReference>
<dbReference type="GO" id="GO:0046906">
    <property type="term" value="F:tetrapyrrole binding"/>
    <property type="evidence" value="ECO:0007669"/>
    <property type="project" value="TreeGrafter"/>
</dbReference>
<dbReference type="RefSeq" id="XP_022992337.1">
    <property type="nucleotide sequence ID" value="XM_023136569.1"/>
</dbReference>
<evidence type="ECO:0000313" key="4">
    <source>
        <dbReference type="RefSeq" id="XP_022992337.1"/>
    </source>
</evidence>
<reference evidence="4" key="1">
    <citation type="submission" date="2025-08" db="UniProtKB">
        <authorList>
            <consortium name="RefSeq"/>
        </authorList>
    </citation>
    <scope>IDENTIFICATION</scope>
    <source>
        <tissue evidence="4">Young leaves</tissue>
    </source>
</reference>
<name>A0A6J1JPI7_CUCMA</name>
<dbReference type="OrthoDB" id="4835at2759"/>
<dbReference type="Gene3D" id="1.10.10.1770">
    <property type="entry name" value="Gun4-like"/>
    <property type="match status" value="1"/>
</dbReference>
<dbReference type="Pfam" id="PF05419">
    <property type="entry name" value="GUN4"/>
    <property type="match status" value="1"/>
</dbReference>
<evidence type="ECO:0000259" key="2">
    <source>
        <dbReference type="Pfam" id="PF05419"/>
    </source>
</evidence>
<dbReference type="SUPFAM" id="SSF140869">
    <property type="entry name" value="GUN4-like"/>
    <property type="match status" value="1"/>
</dbReference>